<comment type="subcellular location">
    <subcellularLocation>
        <location evidence="1">Cell outer membrane</location>
    </subcellularLocation>
</comment>
<comment type="caution">
    <text evidence="5">The sequence shown here is derived from an EMBL/GenBank/DDBJ whole genome shotgun (WGS) entry which is preliminary data.</text>
</comment>
<accession>A0ABU3SYP1</accession>
<dbReference type="EMBL" id="JAWDIO010000002">
    <property type="protein sequence ID" value="MDU0355115.1"/>
    <property type="molecule type" value="Genomic_DNA"/>
</dbReference>
<evidence type="ECO:0000259" key="4">
    <source>
        <dbReference type="Pfam" id="PF00593"/>
    </source>
</evidence>
<keyword evidence="2" id="KW-0472">Membrane</keyword>
<protein>
    <submittedName>
        <fullName evidence="5">TonB-dependent receptor</fullName>
    </submittedName>
</protein>
<dbReference type="InterPro" id="IPR000531">
    <property type="entry name" value="Beta-barrel_TonB"/>
</dbReference>
<dbReference type="PANTHER" id="PTHR40980">
    <property type="entry name" value="PLUG DOMAIN-CONTAINING PROTEIN"/>
    <property type="match status" value="1"/>
</dbReference>
<keyword evidence="5" id="KW-0675">Receptor</keyword>
<name>A0ABU3SYP1_9ALTE</name>
<dbReference type="RefSeq" id="WP_316028077.1">
    <property type="nucleotide sequence ID" value="NZ_JAWDIO010000002.1"/>
</dbReference>
<evidence type="ECO:0000256" key="3">
    <source>
        <dbReference type="ARBA" id="ARBA00023237"/>
    </source>
</evidence>
<keyword evidence="3" id="KW-0998">Cell outer membrane</keyword>
<evidence type="ECO:0000256" key="1">
    <source>
        <dbReference type="ARBA" id="ARBA00004442"/>
    </source>
</evidence>
<proteinExistence type="predicted"/>
<gene>
    <name evidence="5" type="ORF">RS130_15485</name>
</gene>
<dbReference type="Gene3D" id="2.40.170.20">
    <property type="entry name" value="TonB-dependent receptor, beta-barrel domain"/>
    <property type="match status" value="1"/>
</dbReference>
<feature type="domain" description="TonB-dependent receptor-like beta-barrel" evidence="4">
    <location>
        <begin position="37"/>
        <end position="354"/>
    </location>
</feature>
<dbReference type="InterPro" id="IPR036942">
    <property type="entry name" value="Beta-barrel_TonB_sf"/>
</dbReference>
<evidence type="ECO:0000313" key="6">
    <source>
        <dbReference type="Proteomes" id="UP001247805"/>
    </source>
</evidence>
<dbReference type="Proteomes" id="UP001247805">
    <property type="component" value="Unassembled WGS sequence"/>
</dbReference>
<dbReference type="Pfam" id="PF00593">
    <property type="entry name" value="TonB_dep_Rec_b-barrel"/>
    <property type="match status" value="1"/>
</dbReference>
<evidence type="ECO:0000313" key="5">
    <source>
        <dbReference type="EMBL" id="MDU0355115.1"/>
    </source>
</evidence>
<dbReference type="PANTHER" id="PTHR40980:SF3">
    <property type="entry name" value="TONB-DEPENDENT RECEPTOR-LIKE BETA-BARREL DOMAIN-CONTAINING PROTEIN"/>
    <property type="match status" value="1"/>
</dbReference>
<evidence type="ECO:0000256" key="2">
    <source>
        <dbReference type="ARBA" id="ARBA00023136"/>
    </source>
</evidence>
<dbReference type="SUPFAM" id="SSF56935">
    <property type="entry name" value="Porins"/>
    <property type="match status" value="1"/>
</dbReference>
<reference evidence="5 6" key="1">
    <citation type="submission" date="2023-10" db="EMBL/GenBank/DDBJ databases">
        <title>Glaciecola aquimarina strain GGW-M5 nov., isolated from a coastal seawater.</title>
        <authorList>
            <person name="Bayburt H."/>
            <person name="Kim J.M."/>
            <person name="Choi B.J."/>
            <person name="Jeon C.O."/>
        </authorList>
    </citation>
    <scope>NUCLEOTIDE SEQUENCE [LARGE SCALE GENOMIC DNA]</scope>
    <source>
        <strain evidence="5 6">KCTC 32108</strain>
    </source>
</reference>
<organism evidence="5 6">
    <name type="scientific">Paraglaciecola aquimarina</name>
    <dbReference type="NCBI Taxonomy" id="1235557"/>
    <lineage>
        <taxon>Bacteria</taxon>
        <taxon>Pseudomonadati</taxon>
        <taxon>Pseudomonadota</taxon>
        <taxon>Gammaproteobacteria</taxon>
        <taxon>Alteromonadales</taxon>
        <taxon>Alteromonadaceae</taxon>
        <taxon>Paraglaciecola</taxon>
    </lineage>
</organism>
<sequence length="414" mass="47095">MSWWGNWRHLDWSTAKQYADDAVTAGIIEEQKDYWIRQYAGTGQGSSSILLPSLNLNYIITEDLIGRFAVSKTMARPRFDSLRPGFSMNESVWSEGGNRISKTNPELQPLESNNIDLSLEWYFNKSGLISLAYFRKDMSNFEEQVKAPVYVKDTRLDYGLESLNWEDYVILVGDEVEVTHPSGESTTINTVNPTNINCLPVREVQGGINNPKNVSCREFTASVTRNGAETLTEGVEFSYNQSYDFLPGIWGGLGTNFNYTFANSESEAEFDDDLQLELKALPQAYTPRHSANTTLYWEQHGHQMRLTHRYNSDQLVNRSLFNGASWMEATSKMDFSATYKYNEHVTFTFHALNLTDEVSRTYYTSVSNELGVDTEGNKIILDEGNALTDDINKSRTIGLSKTGRQYRLSARVRF</sequence>
<keyword evidence="6" id="KW-1185">Reference proteome</keyword>